<evidence type="ECO:0000313" key="2">
    <source>
        <dbReference type="EMBL" id="SVD19230.1"/>
    </source>
</evidence>
<protein>
    <recommendedName>
        <fullName evidence="3">3-keto-disaccharide hydrolase domain-containing protein</fullName>
    </recommendedName>
</protein>
<dbReference type="Gene3D" id="2.60.120.560">
    <property type="entry name" value="Exo-inulinase, domain 1"/>
    <property type="match status" value="1"/>
</dbReference>
<dbReference type="AlphaFoldDB" id="A0A382TAT0"/>
<feature type="non-terminal residue" evidence="2">
    <location>
        <position position="253"/>
    </location>
</feature>
<feature type="transmembrane region" description="Helical" evidence="1">
    <location>
        <begin position="42"/>
        <end position="64"/>
    </location>
</feature>
<evidence type="ECO:0000256" key="1">
    <source>
        <dbReference type="SAM" id="Phobius"/>
    </source>
</evidence>
<dbReference type="EMBL" id="UINC01135215">
    <property type="protein sequence ID" value="SVD19230.1"/>
    <property type="molecule type" value="Genomic_DNA"/>
</dbReference>
<accession>A0A382TAT0</accession>
<keyword evidence="1" id="KW-0812">Transmembrane</keyword>
<gene>
    <name evidence="2" type="ORF">METZ01_LOCUS372084</name>
</gene>
<organism evidence="2">
    <name type="scientific">marine metagenome</name>
    <dbReference type="NCBI Taxonomy" id="408172"/>
    <lineage>
        <taxon>unclassified sequences</taxon>
        <taxon>metagenomes</taxon>
        <taxon>ecological metagenomes</taxon>
    </lineage>
</organism>
<keyword evidence="1" id="KW-0472">Membrane</keyword>
<sequence>MFDRIQNITLRYLKNYLQREDLLKLLTGFEKFKEKIPMRNSIVMLIICFSVVLVCNVVEAKLLMLDDFANGKINDSFWLKEGGVKAVWKVDKFQDDNRLEIHRTKGDGSGPDEYGFGLVKFKDFGIQLDFYLLEDPFPPKIEILFRANRDMFFYQLKINPVNGAGKKNIARWYRREGADAGTHKEYIEHSAKLPIQVETNAWYTLSILGKGPNFELYIKRTEDASSKKVYAWRDPKNLHPEGVMGIHTNGNLT</sequence>
<name>A0A382TAT0_9ZZZZ</name>
<reference evidence="2" key="1">
    <citation type="submission" date="2018-05" db="EMBL/GenBank/DDBJ databases">
        <authorList>
            <person name="Lanie J.A."/>
            <person name="Ng W.-L."/>
            <person name="Kazmierczak K.M."/>
            <person name="Andrzejewski T.M."/>
            <person name="Davidsen T.M."/>
            <person name="Wayne K.J."/>
            <person name="Tettelin H."/>
            <person name="Glass J.I."/>
            <person name="Rusch D."/>
            <person name="Podicherti R."/>
            <person name="Tsui H.-C.T."/>
            <person name="Winkler M.E."/>
        </authorList>
    </citation>
    <scope>NUCLEOTIDE SEQUENCE</scope>
</reference>
<keyword evidence="1" id="KW-1133">Transmembrane helix</keyword>
<proteinExistence type="predicted"/>
<evidence type="ECO:0008006" key="3">
    <source>
        <dbReference type="Google" id="ProtNLM"/>
    </source>
</evidence>